<accession>A0A3Q7GSI2</accession>
<reference evidence="1" key="2">
    <citation type="submission" date="2019-01" db="UniProtKB">
        <authorList>
            <consortium name="EnsemblPlants"/>
        </authorList>
    </citation>
    <scope>IDENTIFICATION</scope>
    <source>
        <strain evidence="1">cv. Heinz 1706</strain>
    </source>
</reference>
<dbReference type="InParanoid" id="A0A3Q7GSI2"/>
<dbReference type="EnsemblPlants" id="Solyc06g053250.2.1">
    <property type="protein sequence ID" value="Solyc06g053250.2.1"/>
    <property type="gene ID" value="Solyc06g053250.2"/>
</dbReference>
<dbReference type="AlphaFoldDB" id="A0A3Q7GSI2"/>
<evidence type="ECO:0000313" key="1">
    <source>
        <dbReference type="EnsemblPlants" id="Solyc06g053250.2.1"/>
    </source>
</evidence>
<dbReference type="Gramene" id="Solyc06g053250.2.1">
    <property type="protein sequence ID" value="Solyc06g053250.2.1"/>
    <property type="gene ID" value="Solyc06g053250.2"/>
</dbReference>
<protein>
    <submittedName>
        <fullName evidence="1">Uncharacterized protein</fullName>
    </submittedName>
</protein>
<proteinExistence type="predicted"/>
<sequence>MIEFIEKMIVGVGECNKRVHLLIY</sequence>
<dbReference type="Proteomes" id="UP000004994">
    <property type="component" value="Chromosome 6"/>
</dbReference>
<name>A0A3Q7GSI2_SOLLC</name>
<reference evidence="1" key="1">
    <citation type="journal article" date="2012" name="Nature">
        <title>The tomato genome sequence provides insights into fleshy fruit evolution.</title>
        <authorList>
            <consortium name="Tomato Genome Consortium"/>
        </authorList>
    </citation>
    <scope>NUCLEOTIDE SEQUENCE [LARGE SCALE GENOMIC DNA]</scope>
    <source>
        <strain evidence="1">cv. Heinz 1706</strain>
    </source>
</reference>
<organism evidence="1">
    <name type="scientific">Solanum lycopersicum</name>
    <name type="common">Tomato</name>
    <name type="synonym">Lycopersicon esculentum</name>
    <dbReference type="NCBI Taxonomy" id="4081"/>
    <lineage>
        <taxon>Eukaryota</taxon>
        <taxon>Viridiplantae</taxon>
        <taxon>Streptophyta</taxon>
        <taxon>Embryophyta</taxon>
        <taxon>Tracheophyta</taxon>
        <taxon>Spermatophyta</taxon>
        <taxon>Magnoliopsida</taxon>
        <taxon>eudicotyledons</taxon>
        <taxon>Gunneridae</taxon>
        <taxon>Pentapetalae</taxon>
        <taxon>asterids</taxon>
        <taxon>lamiids</taxon>
        <taxon>Solanales</taxon>
        <taxon>Solanaceae</taxon>
        <taxon>Solanoideae</taxon>
        <taxon>Solaneae</taxon>
        <taxon>Solanum</taxon>
        <taxon>Solanum subgen. Lycopersicon</taxon>
    </lineage>
</organism>
<keyword evidence="2" id="KW-1185">Reference proteome</keyword>
<dbReference type="PaxDb" id="4081-Solyc06g053250.1.1"/>
<evidence type="ECO:0000313" key="2">
    <source>
        <dbReference type="Proteomes" id="UP000004994"/>
    </source>
</evidence>